<feature type="compositionally biased region" description="Basic and acidic residues" evidence="1">
    <location>
        <begin position="1"/>
        <end position="13"/>
    </location>
</feature>
<comment type="caution">
    <text evidence="2">The sequence shown here is derived from an EMBL/GenBank/DDBJ whole genome shotgun (WGS) entry which is preliminary data.</text>
</comment>
<feature type="compositionally biased region" description="Polar residues" evidence="1">
    <location>
        <begin position="21"/>
        <end position="31"/>
    </location>
</feature>
<keyword evidence="3" id="KW-1185">Reference proteome</keyword>
<evidence type="ECO:0000313" key="2">
    <source>
        <dbReference type="EMBL" id="GIY32209.1"/>
    </source>
</evidence>
<proteinExistence type="predicted"/>
<feature type="non-terminal residue" evidence="2">
    <location>
        <position position="1"/>
    </location>
</feature>
<evidence type="ECO:0000256" key="1">
    <source>
        <dbReference type="SAM" id="MobiDB-lite"/>
    </source>
</evidence>
<gene>
    <name evidence="2" type="ORF">CEXT_716821</name>
</gene>
<protein>
    <submittedName>
        <fullName evidence="2">Uncharacterized protein</fullName>
    </submittedName>
</protein>
<evidence type="ECO:0000313" key="3">
    <source>
        <dbReference type="Proteomes" id="UP001054945"/>
    </source>
</evidence>
<dbReference type="AlphaFoldDB" id="A0AAV4SE00"/>
<reference evidence="2 3" key="1">
    <citation type="submission" date="2021-06" db="EMBL/GenBank/DDBJ databases">
        <title>Caerostris extrusa draft genome.</title>
        <authorList>
            <person name="Kono N."/>
            <person name="Arakawa K."/>
        </authorList>
    </citation>
    <scope>NUCLEOTIDE SEQUENCE [LARGE SCALE GENOMIC DNA]</scope>
</reference>
<accession>A0AAV4SE00</accession>
<sequence>AQKMFNKSDEQNWRRRRKGESSQLSSLPRKN</sequence>
<dbReference type="EMBL" id="BPLR01009474">
    <property type="protein sequence ID" value="GIY32209.1"/>
    <property type="molecule type" value="Genomic_DNA"/>
</dbReference>
<organism evidence="2 3">
    <name type="scientific">Caerostris extrusa</name>
    <name type="common">Bark spider</name>
    <name type="synonym">Caerostris bankana</name>
    <dbReference type="NCBI Taxonomy" id="172846"/>
    <lineage>
        <taxon>Eukaryota</taxon>
        <taxon>Metazoa</taxon>
        <taxon>Ecdysozoa</taxon>
        <taxon>Arthropoda</taxon>
        <taxon>Chelicerata</taxon>
        <taxon>Arachnida</taxon>
        <taxon>Araneae</taxon>
        <taxon>Araneomorphae</taxon>
        <taxon>Entelegynae</taxon>
        <taxon>Araneoidea</taxon>
        <taxon>Araneidae</taxon>
        <taxon>Caerostris</taxon>
    </lineage>
</organism>
<dbReference type="Proteomes" id="UP001054945">
    <property type="component" value="Unassembled WGS sequence"/>
</dbReference>
<name>A0AAV4SE00_CAEEX</name>
<feature type="region of interest" description="Disordered" evidence="1">
    <location>
        <begin position="1"/>
        <end position="31"/>
    </location>
</feature>